<reference evidence="6" key="1">
    <citation type="submission" date="2019-09" db="EMBL/GenBank/DDBJ databases">
        <title>Mumia zhuanghuii sp. nov. isolated from the intestinal contents of plateau pika (Ochotona curzoniae) in the Qinghai-Tibet plateau of China.</title>
        <authorList>
            <person name="Tian Z."/>
        </authorList>
    </citation>
    <scope>NUCLEOTIDE SEQUENCE [LARGE SCALE GENOMIC DNA]</scope>
    <source>
        <strain evidence="6">DSM 25564</strain>
    </source>
</reference>
<dbReference type="CDD" id="cd06170">
    <property type="entry name" value="LuxR_C_like"/>
    <property type="match status" value="1"/>
</dbReference>
<keyword evidence="2" id="KW-0238">DNA-binding</keyword>
<dbReference type="PROSITE" id="PS00622">
    <property type="entry name" value="HTH_LUXR_1"/>
    <property type="match status" value="1"/>
</dbReference>
<dbReference type="Pfam" id="PF00196">
    <property type="entry name" value="GerE"/>
    <property type="match status" value="1"/>
</dbReference>
<evidence type="ECO:0000256" key="1">
    <source>
        <dbReference type="ARBA" id="ARBA00023015"/>
    </source>
</evidence>
<dbReference type="RefSeq" id="WP_150420360.1">
    <property type="nucleotide sequence ID" value="NZ_VYRZ01000004.1"/>
</dbReference>
<dbReference type="PROSITE" id="PS50043">
    <property type="entry name" value="HTH_LUXR_2"/>
    <property type="match status" value="1"/>
</dbReference>
<proteinExistence type="predicted"/>
<dbReference type="Gene3D" id="1.10.10.10">
    <property type="entry name" value="Winged helix-like DNA-binding domain superfamily/Winged helix DNA-binding domain"/>
    <property type="match status" value="1"/>
</dbReference>
<keyword evidence="1" id="KW-0805">Transcription regulation</keyword>
<dbReference type="SUPFAM" id="SSF48452">
    <property type="entry name" value="TPR-like"/>
    <property type="match status" value="1"/>
</dbReference>
<dbReference type="SUPFAM" id="SSF46894">
    <property type="entry name" value="C-terminal effector domain of the bipartite response regulators"/>
    <property type="match status" value="1"/>
</dbReference>
<dbReference type="EMBL" id="VYRZ01000004">
    <property type="protein sequence ID" value="KAA9084113.1"/>
    <property type="molecule type" value="Genomic_DNA"/>
</dbReference>
<dbReference type="AlphaFoldDB" id="A0A5J5IN67"/>
<keyword evidence="6" id="KW-1185">Reference proteome</keyword>
<dbReference type="Proteomes" id="UP000327039">
    <property type="component" value="Unassembled WGS sequence"/>
</dbReference>
<dbReference type="Gene3D" id="1.25.40.10">
    <property type="entry name" value="Tetratricopeptide repeat domain"/>
    <property type="match status" value="1"/>
</dbReference>
<evidence type="ECO:0000256" key="3">
    <source>
        <dbReference type="ARBA" id="ARBA00023163"/>
    </source>
</evidence>
<evidence type="ECO:0000313" key="6">
    <source>
        <dbReference type="Proteomes" id="UP000327039"/>
    </source>
</evidence>
<dbReference type="OrthoDB" id="5042908at2"/>
<sequence>MSSHPLVVEALAAWRRRELESAISGALAAAAADPADDLPLRLAASMAFRAHRVDLLLPVRADVEALAPGIVRESVRAVMLLGAGDLEGAIALVRSVEPEGAGAEDPLADHGSLLPAALAHVALGAVASGAWSAARSCLRAARAALPPIPDEVGTIEHWHNTTLHFDILGMDAVVEAHTGSGGSARAALSAALAPLRARNSLTTAHALALVCLGDVEHVSGQLGEAALNLARGARLAHASRPGIRVHAEVELAFVRIRQGRWDDAVSVVRRTAPPRESMEHDWLEPQALAMHGLLLAIRGDLDSSRPVLDRAALLLRHTPSFLASMVLTHARMLVAITRGDWRDLRRALQDAAEPGYRHPYRRGEWNTLTLLAAWHLRSITEFRRGVGRWGQQADAARDPYYWAFVSILAEHDERTGDSITAVERALELLTLDEDPLGRAWVRVVAGICFGRFGSGGEPDPARALAVYEEASAELRELGATALSARCDEAVAATIAELAHSQGEHPAFRLTEQQRRVADAVGQGYTSGEIAGILHLSKRTVDYHVANIMRRLGASNRREITRILGSGR</sequence>
<comment type="caution">
    <text evidence="5">The sequence shown here is derived from an EMBL/GenBank/DDBJ whole genome shotgun (WGS) entry which is preliminary data.</text>
</comment>
<feature type="domain" description="HTH luxR-type" evidence="4">
    <location>
        <begin position="502"/>
        <end position="567"/>
    </location>
</feature>
<name>A0A5J5IN67_9MICO</name>
<dbReference type="InterPro" id="IPR011990">
    <property type="entry name" value="TPR-like_helical_dom_sf"/>
</dbReference>
<keyword evidence="3" id="KW-0804">Transcription</keyword>
<dbReference type="PRINTS" id="PR00038">
    <property type="entry name" value="HTHLUXR"/>
</dbReference>
<dbReference type="PANTHER" id="PTHR44688">
    <property type="entry name" value="DNA-BINDING TRANSCRIPTIONAL ACTIVATOR DEVR_DOSR"/>
    <property type="match status" value="1"/>
</dbReference>
<evidence type="ECO:0000313" key="5">
    <source>
        <dbReference type="EMBL" id="KAA9084113.1"/>
    </source>
</evidence>
<evidence type="ECO:0000256" key="2">
    <source>
        <dbReference type="ARBA" id="ARBA00023125"/>
    </source>
</evidence>
<organism evidence="5 6">
    <name type="scientific">Microbacterium radiodurans</name>
    <dbReference type="NCBI Taxonomy" id="661398"/>
    <lineage>
        <taxon>Bacteria</taxon>
        <taxon>Bacillati</taxon>
        <taxon>Actinomycetota</taxon>
        <taxon>Actinomycetes</taxon>
        <taxon>Micrococcales</taxon>
        <taxon>Microbacteriaceae</taxon>
        <taxon>Microbacterium</taxon>
    </lineage>
</organism>
<evidence type="ECO:0000259" key="4">
    <source>
        <dbReference type="PROSITE" id="PS50043"/>
    </source>
</evidence>
<dbReference type="GO" id="GO:0006355">
    <property type="term" value="P:regulation of DNA-templated transcription"/>
    <property type="evidence" value="ECO:0007669"/>
    <property type="project" value="InterPro"/>
</dbReference>
<dbReference type="InterPro" id="IPR036388">
    <property type="entry name" value="WH-like_DNA-bd_sf"/>
</dbReference>
<dbReference type="GO" id="GO:0003677">
    <property type="term" value="F:DNA binding"/>
    <property type="evidence" value="ECO:0007669"/>
    <property type="project" value="UniProtKB-KW"/>
</dbReference>
<dbReference type="SMART" id="SM00421">
    <property type="entry name" value="HTH_LUXR"/>
    <property type="match status" value="1"/>
</dbReference>
<dbReference type="PANTHER" id="PTHR44688:SF16">
    <property type="entry name" value="DNA-BINDING TRANSCRIPTIONAL ACTIVATOR DEVR_DOSR"/>
    <property type="match status" value="1"/>
</dbReference>
<dbReference type="InterPro" id="IPR016032">
    <property type="entry name" value="Sig_transdc_resp-reg_C-effctor"/>
</dbReference>
<protein>
    <recommendedName>
        <fullName evidence="4">HTH luxR-type domain-containing protein</fullName>
    </recommendedName>
</protein>
<dbReference type="InterPro" id="IPR000792">
    <property type="entry name" value="Tscrpt_reg_LuxR_C"/>
</dbReference>
<gene>
    <name evidence="5" type="ORF">F6B42_14100</name>
</gene>
<accession>A0A5J5IN67</accession>